<dbReference type="Pfam" id="PF21806">
    <property type="entry name" value="DUF6879"/>
    <property type="match status" value="1"/>
</dbReference>
<gene>
    <name evidence="2" type="ORF">GCM10023335_75460</name>
</gene>
<comment type="caution">
    <text evidence="2">The sequence shown here is derived from an EMBL/GenBank/DDBJ whole genome shotgun (WGS) entry which is preliminary data.</text>
</comment>
<keyword evidence="3" id="KW-1185">Reference proteome</keyword>
<protein>
    <recommendedName>
        <fullName evidence="1">DUF6879 domain-containing protein</fullName>
    </recommendedName>
</protein>
<sequence length="171" mass="20280">MSSIPEFGELLAGAERSAVHLEMRDSYFSNPRFEAWKQGHRADWDDRPSWWRSFHQQIADAVERGVRIRRARIISEPVSEYIRWEHYVTRANVEAGELVRWLPRHRTADLLVPGCDFWIFDDRLIRVHHFSGDGDWESKELREDPSIVQMSSAAFETIWERATPHDEYEVK</sequence>
<evidence type="ECO:0000259" key="1">
    <source>
        <dbReference type="Pfam" id="PF21806"/>
    </source>
</evidence>
<name>A0ABP9JKY5_9ACTN</name>
<evidence type="ECO:0000313" key="3">
    <source>
        <dbReference type="Proteomes" id="UP001501759"/>
    </source>
</evidence>
<evidence type="ECO:0000313" key="2">
    <source>
        <dbReference type="EMBL" id="GAA5032693.1"/>
    </source>
</evidence>
<dbReference type="EMBL" id="BAABKB010000039">
    <property type="protein sequence ID" value="GAA5032693.1"/>
    <property type="molecule type" value="Genomic_DNA"/>
</dbReference>
<dbReference type="InterPro" id="IPR049244">
    <property type="entry name" value="DUF6879"/>
</dbReference>
<accession>A0ABP9JKY5</accession>
<reference evidence="3" key="1">
    <citation type="journal article" date="2019" name="Int. J. Syst. Evol. Microbiol.">
        <title>The Global Catalogue of Microorganisms (GCM) 10K type strain sequencing project: providing services to taxonomists for standard genome sequencing and annotation.</title>
        <authorList>
            <consortium name="The Broad Institute Genomics Platform"/>
            <consortium name="The Broad Institute Genome Sequencing Center for Infectious Disease"/>
            <person name="Wu L."/>
            <person name="Ma J."/>
        </authorList>
    </citation>
    <scope>NUCLEOTIDE SEQUENCE [LARGE SCALE GENOMIC DNA]</scope>
    <source>
        <strain evidence="3">JCM 18409</strain>
    </source>
</reference>
<dbReference type="RefSeq" id="WP_345657322.1">
    <property type="nucleotide sequence ID" value="NZ_BAABKB010000039.1"/>
</dbReference>
<feature type="domain" description="DUF6879" evidence="1">
    <location>
        <begin position="6"/>
        <end position="168"/>
    </location>
</feature>
<dbReference type="Proteomes" id="UP001501759">
    <property type="component" value="Unassembled WGS sequence"/>
</dbReference>
<organism evidence="2 3">
    <name type="scientific">Streptomyces siamensis</name>
    <dbReference type="NCBI Taxonomy" id="1274986"/>
    <lineage>
        <taxon>Bacteria</taxon>
        <taxon>Bacillati</taxon>
        <taxon>Actinomycetota</taxon>
        <taxon>Actinomycetes</taxon>
        <taxon>Kitasatosporales</taxon>
        <taxon>Streptomycetaceae</taxon>
        <taxon>Streptomyces</taxon>
    </lineage>
</organism>
<proteinExistence type="predicted"/>